<proteinExistence type="inferred from homology"/>
<dbReference type="GO" id="GO:0050568">
    <property type="term" value="F:protein-glutamine glutaminase activity"/>
    <property type="evidence" value="ECO:0007669"/>
    <property type="project" value="UniProtKB-UniRule"/>
</dbReference>
<evidence type="ECO:0000313" key="4">
    <source>
        <dbReference type="EMBL" id="AIC94810.1"/>
    </source>
</evidence>
<dbReference type="OrthoDB" id="9807202at2"/>
<gene>
    <name evidence="3" type="primary">cheD</name>
    <name evidence="4" type="ORF">BleG1_2232</name>
</gene>
<dbReference type="Pfam" id="PF03975">
    <property type="entry name" value="CheD"/>
    <property type="match status" value="1"/>
</dbReference>
<evidence type="ECO:0000313" key="5">
    <source>
        <dbReference type="Proteomes" id="UP000027142"/>
    </source>
</evidence>
<dbReference type="RefSeq" id="WP_038480699.1">
    <property type="nucleotide sequence ID" value="NZ_CP003923.1"/>
</dbReference>
<dbReference type="STRING" id="1246626.BleG1_2232"/>
<dbReference type="eggNOG" id="COG1871">
    <property type="taxonomic scope" value="Bacteria"/>
</dbReference>
<dbReference type="HOGENOM" id="CLU_087854_2_0_9"/>
<dbReference type="InterPro" id="IPR011324">
    <property type="entry name" value="Cytotoxic_necrot_fac-like_cat"/>
</dbReference>
<keyword evidence="4" id="KW-0675">Receptor</keyword>
<comment type="function">
    <text evidence="3">Probably deamidates glutamine residues to glutamate on methyl-accepting chemotaxis receptors (MCPs), playing an important role in chemotaxis.</text>
</comment>
<dbReference type="EMBL" id="CP003923">
    <property type="protein sequence ID" value="AIC94810.1"/>
    <property type="molecule type" value="Genomic_DNA"/>
</dbReference>
<accession>A0A060LYF5</accession>
<dbReference type="Proteomes" id="UP000027142">
    <property type="component" value="Chromosome"/>
</dbReference>
<dbReference type="CDD" id="cd16352">
    <property type="entry name" value="CheD"/>
    <property type="match status" value="1"/>
</dbReference>
<keyword evidence="5" id="KW-1185">Reference proteome</keyword>
<evidence type="ECO:0000256" key="2">
    <source>
        <dbReference type="ARBA" id="ARBA00022801"/>
    </source>
</evidence>
<evidence type="ECO:0000256" key="1">
    <source>
        <dbReference type="ARBA" id="ARBA00022500"/>
    </source>
</evidence>
<keyword evidence="2 3" id="KW-0378">Hydrolase</keyword>
<evidence type="ECO:0000256" key="3">
    <source>
        <dbReference type="HAMAP-Rule" id="MF_01440"/>
    </source>
</evidence>
<dbReference type="PANTHER" id="PTHR35147:SF1">
    <property type="entry name" value="CHEMORECEPTOR GLUTAMINE DEAMIDASE CHED-RELATED"/>
    <property type="match status" value="1"/>
</dbReference>
<dbReference type="PATRIC" id="fig|1246626.3.peg.2230"/>
<dbReference type="InterPro" id="IPR005659">
    <property type="entry name" value="Chemorcpt_Glu_NH3ase_CheD"/>
</dbReference>
<dbReference type="GO" id="GO:0006935">
    <property type="term" value="P:chemotaxis"/>
    <property type="evidence" value="ECO:0007669"/>
    <property type="project" value="UniProtKB-UniRule"/>
</dbReference>
<organism evidence="4 5">
    <name type="scientific">Shouchella lehensis G1</name>
    <dbReference type="NCBI Taxonomy" id="1246626"/>
    <lineage>
        <taxon>Bacteria</taxon>
        <taxon>Bacillati</taxon>
        <taxon>Bacillota</taxon>
        <taxon>Bacilli</taxon>
        <taxon>Bacillales</taxon>
        <taxon>Bacillaceae</taxon>
        <taxon>Shouchella</taxon>
    </lineage>
</organism>
<comment type="similarity">
    <text evidence="3">Belongs to the CheD family.</text>
</comment>
<dbReference type="Gene3D" id="3.30.1330.200">
    <property type="match status" value="1"/>
</dbReference>
<dbReference type="HAMAP" id="MF_01440">
    <property type="entry name" value="CheD"/>
    <property type="match status" value="1"/>
</dbReference>
<dbReference type="PANTHER" id="PTHR35147">
    <property type="entry name" value="CHEMORECEPTOR GLUTAMINE DEAMIDASE CHED-RELATED"/>
    <property type="match status" value="1"/>
</dbReference>
<dbReference type="AlphaFoldDB" id="A0A060LYF5"/>
<sequence length="161" mass="17999">MIEQRETISIGEWKVLSHTGTLRTCGLGSCVCVVLYDDTHMHAGMVHIMLPDSKQARKTAFNPWRYADTALTLLHRELVNQGAGNLQAKIAGGAQMFRHAMRQEYMQIGRRNVEAVTQWLENAYIPVVAKDVGGACGRTVEFTLPTFVMHVRTASKTIKQI</sequence>
<dbReference type="InterPro" id="IPR038592">
    <property type="entry name" value="CheD-like_sf"/>
</dbReference>
<name>A0A060LYF5_9BACI</name>
<dbReference type="KEGG" id="ble:BleG1_2232"/>
<keyword evidence="1 3" id="KW-0145">Chemotaxis</keyword>
<protein>
    <recommendedName>
        <fullName evidence="3">Probable chemoreceptor glutamine deamidase CheD</fullName>
        <ecNumber evidence="3">3.5.1.44</ecNumber>
    </recommendedName>
</protein>
<reference evidence="4 5" key="1">
    <citation type="journal article" date="2014" name="Gene">
        <title>A comparative genomic analysis of the alkalitolerant soil bacterium Bacillus lehensis G1.</title>
        <authorList>
            <person name="Noor Y.M."/>
            <person name="Samsulrizal N.H."/>
            <person name="Jema'on N.A."/>
            <person name="Low K.O."/>
            <person name="Ramli A.N."/>
            <person name="Alias N.I."/>
            <person name="Damis S.I."/>
            <person name="Fuzi S.F."/>
            <person name="Isa M.N."/>
            <person name="Murad A.M."/>
            <person name="Raih M.F."/>
            <person name="Bakar F.D."/>
            <person name="Najimudin N."/>
            <person name="Mahadi N.M."/>
            <person name="Illias R.M."/>
        </authorList>
    </citation>
    <scope>NUCLEOTIDE SEQUENCE [LARGE SCALE GENOMIC DNA]</scope>
    <source>
        <strain evidence="4 5">G1</strain>
    </source>
</reference>
<dbReference type="SUPFAM" id="SSF64438">
    <property type="entry name" value="CNF1/YfiH-like putative cysteine hydrolases"/>
    <property type="match status" value="1"/>
</dbReference>
<comment type="catalytic activity">
    <reaction evidence="3">
        <text>L-glutaminyl-[protein] + H2O = L-glutamyl-[protein] + NH4(+)</text>
        <dbReference type="Rhea" id="RHEA:16441"/>
        <dbReference type="Rhea" id="RHEA-COMP:10207"/>
        <dbReference type="Rhea" id="RHEA-COMP:10208"/>
        <dbReference type="ChEBI" id="CHEBI:15377"/>
        <dbReference type="ChEBI" id="CHEBI:28938"/>
        <dbReference type="ChEBI" id="CHEBI:29973"/>
        <dbReference type="ChEBI" id="CHEBI:30011"/>
        <dbReference type="EC" id="3.5.1.44"/>
    </reaction>
</comment>
<dbReference type="EC" id="3.5.1.44" evidence="3"/>